<proteinExistence type="predicted"/>
<comment type="caution">
    <text evidence="2">The sequence shown here is derived from an EMBL/GenBank/DDBJ whole genome shotgun (WGS) entry which is preliminary data.</text>
</comment>
<dbReference type="EMBL" id="JXNZ01000011">
    <property type="protein sequence ID" value="KIQ61086.1"/>
    <property type="molecule type" value="Genomic_DNA"/>
</dbReference>
<gene>
    <name evidence="2" type="ORF">RL74_02220</name>
</gene>
<accession>A0A0D0NPR5</accession>
<protein>
    <submittedName>
        <fullName evidence="2">Uncharacterized protein</fullName>
    </submittedName>
</protein>
<organism evidence="2 3">
    <name type="scientific">Pseudomonas fluorescens</name>
    <dbReference type="NCBI Taxonomy" id="294"/>
    <lineage>
        <taxon>Bacteria</taxon>
        <taxon>Pseudomonadati</taxon>
        <taxon>Pseudomonadota</taxon>
        <taxon>Gammaproteobacteria</taxon>
        <taxon>Pseudomonadales</taxon>
        <taxon>Pseudomonadaceae</taxon>
        <taxon>Pseudomonas</taxon>
    </lineage>
</organism>
<feature type="region of interest" description="Disordered" evidence="1">
    <location>
        <begin position="64"/>
        <end position="96"/>
    </location>
</feature>
<evidence type="ECO:0000313" key="3">
    <source>
        <dbReference type="Proteomes" id="UP000032101"/>
    </source>
</evidence>
<feature type="compositionally biased region" description="Polar residues" evidence="1">
    <location>
        <begin position="78"/>
        <end position="87"/>
    </location>
</feature>
<evidence type="ECO:0000256" key="1">
    <source>
        <dbReference type="SAM" id="MobiDB-lite"/>
    </source>
</evidence>
<reference evidence="2 3" key="1">
    <citation type="submission" date="2015-01" db="EMBL/GenBank/DDBJ databases">
        <title>Draft Genome Sequence of the Biocontrol and Plant Growth-Promoting Rhizobacteria (PGPR) Pseudomonas fluorescens UM270.</title>
        <authorList>
            <person name="Hernandez-Salmeron J.E."/>
            <person name="Santoyo G."/>
            <person name="Moreno-Hagelsieb G."/>
            <person name="Hernandez-Leon R."/>
        </authorList>
    </citation>
    <scope>NUCLEOTIDE SEQUENCE [LARGE SCALE GENOMIC DNA]</scope>
    <source>
        <strain evidence="2 3">UM270</strain>
    </source>
</reference>
<dbReference type="PATRIC" id="fig|294.124.peg.453"/>
<name>A0A0D0NPR5_PSEFL</name>
<dbReference type="Proteomes" id="UP000032101">
    <property type="component" value="Unassembled WGS sequence"/>
</dbReference>
<dbReference type="AlphaFoldDB" id="A0A0D0NPR5"/>
<evidence type="ECO:0000313" key="2">
    <source>
        <dbReference type="EMBL" id="KIQ61086.1"/>
    </source>
</evidence>
<sequence length="138" mass="15339">MDMPYPAWSEALKSSNFTLYKAWTAFRIGQLLEVFADRLRCSNVPEEQRGLLLDIMQRSQASLASTARVAPKKRATTIPESTTSSSHPAHHLQAEASADEEFRNIVLQAVSNMSIADLRDLKLPAGTLLDAFFSKSKK</sequence>